<comment type="subcellular location">
    <subcellularLocation>
        <location evidence="1">Cell envelope</location>
    </subcellularLocation>
</comment>
<gene>
    <name evidence="7" type="ORF">CHL78_018065</name>
</gene>
<dbReference type="PANTHER" id="PTHR30290:SF10">
    <property type="entry name" value="PERIPLASMIC OLIGOPEPTIDE-BINDING PROTEIN-RELATED"/>
    <property type="match status" value="1"/>
</dbReference>
<dbReference type="AlphaFoldDB" id="A0A371IYB8"/>
<organism evidence="7 8">
    <name type="scientific">Romboutsia weinsteinii</name>
    <dbReference type="NCBI Taxonomy" id="2020949"/>
    <lineage>
        <taxon>Bacteria</taxon>
        <taxon>Bacillati</taxon>
        <taxon>Bacillota</taxon>
        <taxon>Clostridia</taxon>
        <taxon>Peptostreptococcales</taxon>
        <taxon>Peptostreptococcaceae</taxon>
        <taxon>Romboutsia</taxon>
    </lineage>
</organism>
<keyword evidence="3" id="KW-0813">Transport</keyword>
<evidence type="ECO:0000313" key="8">
    <source>
        <dbReference type="Proteomes" id="UP000215694"/>
    </source>
</evidence>
<evidence type="ECO:0000256" key="5">
    <source>
        <dbReference type="SAM" id="SignalP"/>
    </source>
</evidence>
<evidence type="ECO:0000256" key="4">
    <source>
        <dbReference type="ARBA" id="ARBA00022729"/>
    </source>
</evidence>
<evidence type="ECO:0000256" key="2">
    <source>
        <dbReference type="ARBA" id="ARBA00005695"/>
    </source>
</evidence>
<dbReference type="FunFam" id="3.90.76.10:FF:000001">
    <property type="entry name" value="Oligopeptide ABC transporter substrate-binding protein"/>
    <property type="match status" value="1"/>
</dbReference>
<dbReference type="Proteomes" id="UP000215694">
    <property type="component" value="Unassembled WGS sequence"/>
</dbReference>
<dbReference type="EMBL" id="NOJY02000070">
    <property type="protein sequence ID" value="RDY25458.1"/>
    <property type="molecule type" value="Genomic_DNA"/>
</dbReference>
<dbReference type="GO" id="GO:0030288">
    <property type="term" value="C:outer membrane-bounded periplasmic space"/>
    <property type="evidence" value="ECO:0007669"/>
    <property type="project" value="UniProtKB-ARBA"/>
</dbReference>
<feature type="domain" description="Solute-binding protein family 5" evidence="6">
    <location>
        <begin position="323"/>
        <end position="543"/>
    </location>
</feature>
<dbReference type="Pfam" id="PF00496">
    <property type="entry name" value="SBP_bac_5"/>
    <property type="match status" value="2"/>
</dbReference>
<dbReference type="RefSeq" id="WP_094368959.1">
    <property type="nucleotide sequence ID" value="NZ_NOJY02000070.1"/>
</dbReference>
<evidence type="ECO:0000313" key="7">
    <source>
        <dbReference type="EMBL" id="RDY25458.1"/>
    </source>
</evidence>
<accession>A0A371IYB8</accession>
<feature type="signal peptide" evidence="5">
    <location>
        <begin position="1"/>
        <end position="20"/>
    </location>
</feature>
<keyword evidence="4 5" id="KW-0732">Signal</keyword>
<evidence type="ECO:0000256" key="3">
    <source>
        <dbReference type="ARBA" id="ARBA00022448"/>
    </source>
</evidence>
<evidence type="ECO:0000256" key="1">
    <source>
        <dbReference type="ARBA" id="ARBA00004196"/>
    </source>
</evidence>
<dbReference type="PANTHER" id="PTHR30290">
    <property type="entry name" value="PERIPLASMIC BINDING COMPONENT OF ABC TRANSPORTER"/>
    <property type="match status" value="1"/>
</dbReference>
<feature type="domain" description="Solute-binding protein family 5" evidence="6">
    <location>
        <begin position="39"/>
        <end position="195"/>
    </location>
</feature>
<dbReference type="FunFam" id="3.10.105.10:FF:000001">
    <property type="entry name" value="Oligopeptide ABC transporter, oligopeptide-binding protein"/>
    <property type="match status" value="1"/>
</dbReference>
<feature type="chain" id="PRO_5039671323" description="Solute-binding protein family 5 domain-containing protein" evidence="5">
    <location>
        <begin position="21"/>
        <end position="548"/>
    </location>
</feature>
<dbReference type="InterPro" id="IPR039424">
    <property type="entry name" value="SBP_5"/>
</dbReference>
<dbReference type="Gene3D" id="3.10.105.10">
    <property type="entry name" value="Dipeptide-binding Protein, Domain 3"/>
    <property type="match status" value="1"/>
</dbReference>
<comment type="similarity">
    <text evidence="2">Belongs to the bacterial solute-binding protein 5 family.</text>
</comment>
<evidence type="ECO:0000259" key="6">
    <source>
        <dbReference type="Pfam" id="PF00496"/>
    </source>
</evidence>
<keyword evidence="8" id="KW-1185">Reference proteome</keyword>
<dbReference type="Gene3D" id="3.40.190.10">
    <property type="entry name" value="Periplasmic binding protein-like II"/>
    <property type="match status" value="2"/>
</dbReference>
<dbReference type="SUPFAM" id="SSF53850">
    <property type="entry name" value="Periplasmic binding protein-like II"/>
    <property type="match status" value="2"/>
</dbReference>
<proteinExistence type="inferred from homology"/>
<protein>
    <recommendedName>
        <fullName evidence="6">Solute-binding protein family 5 domain-containing protein</fullName>
    </recommendedName>
</protein>
<sequence length="548" mass="61083">MVLRKRLALLASVAVLTATGLVGCSSSKSGGGEGEPYAVLANKSARTAINLAIDKQQICDVLLANGSFPSSVFTPSGLAINDGKDYTDLTKDFGYEHNDEKAAEEWSKAKEEVGFDTVNLEILTFDQDISVKMAEFLQAEIQEALEGTTVTIKQQPFKQKLETESKGDFQLSVAGWSADYPDPLTFLDIMMTGKQYAKQVGYDSPEFNKLIEEAKHAATVEESWAKYAEAEKLMLEDGFMAPLYQKSISYLEQPYVKDLIRQPWGAPLALKWASVEGRDNTINMTRGSDIPTMDVSKTTNTESSLVITNTMEGLYRMDKDKNVSPGMATEHTVSEDGLTWTFKLRKDSKWSNGDPVTAKDFEYSWKRTINPETASEYAWIMYDIVGAEKANLEGGSLDDVGVKAVDDHTLEVKLTRPVSYFDKLMSFTSFYPQNQKVVEEQGDKYGTTLESVVYNGPFTLTTWKMEDQYALTKNPNYWDASTVKLDKVNVKITKDTNTDVNLYEGGEIDMVGLSAEFVEKYKDDPNFKTMDDASIFYLQINGGKDASK</sequence>
<dbReference type="CDD" id="cd08504">
    <property type="entry name" value="PBP2_OppA"/>
    <property type="match status" value="1"/>
</dbReference>
<dbReference type="OrthoDB" id="9801912at2"/>
<dbReference type="PROSITE" id="PS51257">
    <property type="entry name" value="PROKAR_LIPOPROTEIN"/>
    <property type="match status" value="1"/>
</dbReference>
<name>A0A371IYB8_9FIRM</name>
<comment type="caution">
    <text evidence="7">The sequence shown here is derived from an EMBL/GenBank/DDBJ whole genome shotgun (WGS) entry which is preliminary data.</text>
</comment>
<dbReference type="InterPro" id="IPR000914">
    <property type="entry name" value="SBP_5_dom"/>
</dbReference>
<reference evidence="7 8" key="1">
    <citation type="journal article" date="2017" name="Genome Announc.">
        <title>Draft Genome Sequence of Romboutsia weinsteinii sp. nov. Strain CCRI-19649(T) Isolated from Surface Water.</title>
        <authorList>
            <person name="Maheux A.F."/>
            <person name="Boudreau D.K."/>
            <person name="Berube E."/>
            <person name="Boissinot M."/>
            <person name="Cantin P."/>
            <person name="Raymond F."/>
            <person name="Corbeil J."/>
            <person name="Omar R.F."/>
            <person name="Bergeron M.G."/>
        </authorList>
    </citation>
    <scope>NUCLEOTIDE SEQUENCE [LARGE SCALE GENOMIC DNA]</scope>
    <source>
        <strain evidence="7 8">CCRI-19649</strain>
    </source>
</reference>
<dbReference type="Gene3D" id="3.90.76.10">
    <property type="entry name" value="Dipeptide-binding Protein, Domain 1"/>
    <property type="match status" value="1"/>
</dbReference>
<dbReference type="GO" id="GO:1904680">
    <property type="term" value="F:peptide transmembrane transporter activity"/>
    <property type="evidence" value="ECO:0007669"/>
    <property type="project" value="TreeGrafter"/>
</dbReference>
<dbReference type="GO" id="GO:0015833">
    <property type="term" value="P:peptide transport"/>
    <property type="evidence" value="ECO:0007669"/>
    <property type="project" value="TreeGrafter"/>
</dbReference>